<keyword evidence="3" id="KW-1185">Reference proteome</keyword>
<name>A0ABS5F1G5_9PROT</name>
<evidence type="ECO:0000313" key="3">
    <source>
        <dbReference type="Proteomes" id="UP001196870"/>
    </source>
</evidence>
<sequence>MAERLNELPVRRAPSSDPLSAMPRRHASGTGQGNPVARGTLLPMEDAMTPAERALLLLVAEHMAALLDAEAASLDAASMQAEQIRALIAKVLSEPKTSDA</sequence>
<dbReference type="Proteomes" id="UP001196870">
    <property type="component" value="Unassembled WGS sequence"/>
</dbReference>
<comment type="caution">
    <text evidence="2">The sequence shown here is derived from an EMBL/GenBank/DDBJ whole genome shotgun (WGS) entry which is preliminary data.</text>
</comment>
<feature type="region of interest" description="Disordered" evidence="1">
    <location>
        <begin position="1"/>
        <end position="39"/>
    </location>
</feature>
<accession>A0ABS5F1G5</accession>
<evidence type="ECO:0000256" key="1">
    <source>
        <dbReference type="SAM" id="MobiDB-lite"/>
    </source>
</evidence>
<protein>
    <submittedName>
        <fullName evidence="2">Uncharacterized protein</fullName>
    </submittedName>
</protein>
<dbReference type="EMBL" id="JAAGBB010000022">
    <property type="protein sequence ID" value="MBR0666397.1"/>
    <property type="molecule type" value="Genomic_DNA"/>
</dbReference>
<gene>
    <name evidence="2" type="ORF">GXW71_18700</name>
</gene>
<organism evidence="2 3">
    <name type="scientific">Plastoroseomonas hellenica</name>
    <dbReference type="NCBI Taxonomy" id="2687306"/>
    <lineage>
        <taxon>Bacteria</taxon>
        <taxon>Pseudomonadati</taxon>
        <taxon>Pseudomonadota</taxon>
        <taxon>Alphaproteobacteria</taxon>
        <taxon>Acetobacterales</taxon>
        <taxon>Acetobacteraceae</taxon>
        <taxon>Plastoroseomonas</taxon>
    </lineage>
</organism>
<dbReference type="RefSeq" id="WP_211854068.1">
    <property type="nucleotide sequence ID" value="NZ_JAAGBB010000022.1"/>
</dbReference>
<reference evidence="3" key="1">
    <citation type="journal article" date="2021" name="Syst. Appl. Microbiol.">
        <title>Roseomonas hellenica sp. nov., isolated from roots of wild-growing Alkanna tinctoria.</title>
        <authorList>
            <person name="Rat A."/>
            <person name="Naranjo H.D."/>
            <person name="Lebbe L."/>
            <person name="Cnockaert M."/>
            <person name="Krigas N."/>
            <person name="Grigoriadou K."/>
            <person name="Maloupa E."/>
            <person name="Willems A."/>
        </authorList>
    </citation>
    <scope>NUCLEOTIDE SEQUENCE [LARGE SCALE GENOMIC DNA]</scope>
    <source>
        <strain evidence="3">LMG 31523</strain>
    </source>
</reference>
<evidence type="ECO:0000313" key="2">
    <source>
        <dbReference type="EMBL" id="MBR0666397.1"/>
    </source>
</evidence>
<proteinExistence type="predicted"/>
<feature type="compositionally biased region" description="Basic and acidic residues" evidence="1">
    <location>
        <begin position="1"/>
        <end position="10"/>
    </location>
</feature>